<evidence type="ECO:0000256" key="3">
    <source>
        <dbReference type="ARBA" id="ARBA00022771"/>
    </source>
</evidence>
<keyword evidence="2" id="KW-0479">Metal-binding</keyword>
<evidence type="ECO:0000313" key="8">
    <source>
        <dbReference type="EMBL" id="EDW54117.1"/>
    </source>
</evidence>
<protein>
    <submittedName>
        <fullName evidence="8">GM18402</fullName>
    </submittedName>
</protein>
<feature type="compositionally biased region" description="Low complexity" evidence="6">
    <location>
        <begin position="340"/>
        <end position="350"/>
    </location>
</feature>
<evidence type="ECO:0000259" key="7">
    <source>
        <dbReference type="Pfam" id="PF00628"/>
    </source>
</evidence>
<feature type="region of interest" description="Disordered" evidence="6">
    <location>
        <begin position="97"/>
        <end position="202"/>
    </location>
</feature>
<keyword evidence="4" id="KW-0862">Zinc</keyword>
<sequence>MTENSRAEANAVREPPLTGCAPKQGLLTLVLRRLTSKTKSVEQTDRRSGRSGTCCDNCNEWFHGDCIGLPANIGVQHDTYYCTECFRKNPLLKCTYKSSSTSGVPKTPKSPKTPKRARIINSIGVRRNPRRRSTFVQSPLEVHNASTPAPKASRTRRQSTKLQNAVEYENATEEAKKVDQKPKRTAKEKNPKPEDKVTGDAPKPTIKKVFVSTGTQCNMFREFAKYVPPENSKKKGTCSTVCCQRLARRRSKYCCDECSNLTAVTNLILLDVLPKMPAINAAMARQLKQNGIYNYLIFQNDNDSANNHKSNKNLKASESETKTKTKAKKTKSEGRKSRYRSPSSSPDVSPTAAKKPKLQEELPSSRSKSSRKLLEESRSETEPQQKSEHKTAKKEKTSSQRSYSPSPIPSPKSSRTARNTSKTAPNVNLKTTIKQHVTSSPPSGQKRVRRSQTISVDGPLTSEPKSTEVSRMASPGTSSRNKNPVLATYYQKYRKLSYTDDNSEKIKAIRCIVSNMSHSEKAQLAKKRMMMKLASEKHLSQT</sequence>
<name>B4I2X2_DROSE</name>
<feature type="compositionally biased region" description="Low complexity" evidence="6">
    <location>
        <begin position="97"/>
        <end position="107"/>
    </location>
</feature>
<feature type="domain" description="PHD-type" evidence="7">
    <location>
        <begin position="54"/>
        <end position="85"/>
    </location>
</feature>
<evidence type="ECO:0000256" key="6">
    <source>
        <dbReference type="SAM" id="MobiDB-lite"/>
    </source>
</evidence>
<dbReference type="AlphaFoldDB" id="B4I2X2"/>
<feature type="compositionally biased region" description="Basic and acidic residues" evidence="6">
    <location>
        <begin position="173"/>
        <end position="198"/>
    </location>
</feature>
<dbReference type="PhylomeDB" id="B4I2X2"/>
<evidence type="ECO:0000256" key="2">
    <source>
        <dbReference type="ARBA" id="ARBA00022723"/>
    </source>
</evidence>
<evidence type="ECO:0000256" key="1">
    <source>
        <dbReference type="ARBA" id="ARBA00004123"/>
    </source>
</evidence>
<dbReference type="HOGENOM" id="CLU_506492_0_0_1"/>
<reference evidence="8 9" key="1">
    <citation type="journal article" date="2007" name="Nature">
        <title>Evolution of genes and genomes on the Drosophila phylogeny.</title>
        <authorList>
            <consortium name="Drosophila 12 Genomes Consortium"/>
            <person name="Clark A.G."/>
            <person name="Eisen M.B."/>
            <person name="Smith D.R."/>
            <person name="Bergman C.M."/>
            <person name="Oliver B."/>
            <person name="Markow T.A."/>
            <person name="Kaufman T.C."/>
            <person name="Kellis M."/>
            <person name="Gelbart W."/>
            <person name="Iyer V.N."/>
            <person name="Pollard D.A."/>
            <person name="Sackton T.B."/>
            <person name="Larracuente A.M."/>
            <person name="Singh N.D."/>
            <person name="Abad J.P."/>
            <person name="Abt D.N."/>
            <person name="Adryan B."/>
            <person name="Aguade M."/>
            <person name="Akashi H."/>
            <person name="Anderson W.W."/>
            <person name="Aquadro C.F."/>
            <person name="Ardell D.H."/>
            <person name="Arguello R."/>
            <person name="Artieri C.G."/>
            <person name="Barbash D.A."/>
            <person name="Barker D."/>
            <person name="Barsanti P."/>
            <person name="Batterham P."/>
            <person name="Batzoglou S."/>
            <person name="Begun D."/>
            <person name="Bhutkar A."/>
            <person name="Blanco E."/>
            <person name="Bosak S.A."/>
            <person name="Bradley R.K."/>
            <person name="Brand A.D."/>
            <person name="Brent M.R."/>
            <person name="Brooks A.N."/>
            <person name="Brown R.H."/>
            <person name="Butlin R.K."/>
            <person name="Caggese C."/>
            <person name="Calvi B.R."/>
            <person name="Bernardo de Carvalho A."/>
            <person name="Caspi A."/>
            <person name="Castrezana S."/>
            <person name="Celniker S.E."/>
            <person name="Chang J.L."/>
            <person name="Chapple C."/>
            <person name="Chatterji S."/>
            <person name="Chinwalla A."/>
            <person name="Civetta A."/>
            <person name="Clifton S.W."/>
            <person name="Comeron J.M."/>
            <person name="Costello J.C."/>
            <person name="Coyne J.A."/>
            <person name="Daub J."/>
            <person name="David R.G."/>
            <person name="Delcher A.L."/>
            <person name="Delehaunty K."/>
            <person name="Do C.B."/>
            <person name="Ebling H."/>
            <person name="Edwards K."/>
            <person name="Eickbush T."/>
            <person name="Evans J.D."/>
            <person name="Filipski A."/>
            <person name="Findeiss S."/>
            <person name="Freyhult E."/>
            <person name="Fulton L."/>
            <person name="Fulton R."/>
            <person name="Garcia A.C."/>
            <person name="Gardiner A."/>
            <person name="Garfield D.A."/>
            <person name="Garvin B.E."/>
            <person name="Gibson G."/>
            <person name="Gilbert D."/>
            <person name="Gnerre S."/>
            <person name="Godfrey J."/>
            <person name="Good R."/>
            <person name="Gotea V."/>
            <person name="Gravely B."/>
            <person name="Greenberg A.J."/>
            <person name="Griffiths-Jones S."/>
            <person name="Gross S."/>
            <person name="Guigo R."/>
            <person name="Gustafson E.A."/>
            <person name="Haerty W."/>
            <person name="Hahn M.W."/>
            <person name="Halligan D.L."/>
            <person name="Halpern A.L."/>
            <person name="Halter G.M."/>
            <person name="Han M.V."/>
            <person name="Heger A."/>
            <person name="Hillier L."/>
            <person name="Hinrichs A.S."/>
            <person name="Holmes I."/>
            <person name="Hoskins R.A."/>
            <person name="Hubisz M.J."/>
            <person name="Hultmark D."/>
            <person name="Huntley M.A."/>
            <person name="Jaffe D.B."/>
            <person name="Jagadeeshan S."/>
            <person name="Jeck W.R."/>
            <person name="Johnson J."/>
            <person name="Jones C.D."/>
            <person name="Jordan W.C."/>
            <person name="Karpen G.H."/>
            <person name="Kataoka E."/>
            <person name="Keightley P.D."/>
            <person name="Kheradpour P."/>
            <person name="Kirkness E.F."/>
            <person name="Koerich L.B."/>
            <person name="Kristiansen K."/>
            <person name="Kudrna D."/>
            <person name="Kulathinal R.J."/>
            <person name="Kumar S."/>
            <person name="Kwok R."/>
            <person name="Lander E."/>
            <person name="Langley C.H."/>
            <person name="Lapoint R."/>
            <person name="Lazzaro B.P."/>
            <person name="Lee S.J."/>
            <person name="Levesque L."/>
            <person name="Li R."/>
            <person name="Lin C.F."/>
            <person name="Lin M.F."/>
            <person name="Lindblad-Toh K."/>
            <person name="Llopart A."/>
            <person name="Long M."/>
            <person name="Low L."/>
            <person name="Lozovsky E."/>
            <person name="Lu J."/>
            <person name="Luo M."/>
            <person name="Machado C.A."/>
            <person name="Makalowski W."/>
            <person name="Marzo M."/>
            <person name="Matsuda M."/>
            <person name="Matzkin L."/>
            <person name="McAllister B."/>
            <person name="McBride C.S."/>
            <person name="McKernan B."/>
            <person name="McKernan K."/>
            <person name="Mendez-Lago M."/>
            <person name="Minx P."/>
            <person name="Mollenhauer M.U."/>
            <person name="Montooth K."/>
            <person name="Mount S.M."/>
            <person name="Mu X."/>
            <person name="Myers E."/>
            <person name="Negre B."/>
            <person name="Newfeld S."/>
            <person name="Nielsen R."/>
            <person name="Noor M.A."/>
            <person name="O'Grady P."/>
            <person name="Pachter L."/>
            <person name="Papaceit M."/>
            <person name="Parisi M.J."/>
            <person name="Parisi M."/>
            <person name="Parts L."/>
            <person name="Pedersen J.S."/>
            <person name="Pesole G."/>
            <person name="Phillippy A.M."/>
            <person name="Ponting C.P."/>
            <person name="Pop M."/>
            <person name="Porcelli D."/>
            <person name="Powell J.R."/>
            <person name="Prohaska S."/>
            <person name="Pruitt K."/>
            <person name="Puig M."/>
            <person name="Quesneville H."/>
            <person name="Ram K.R."/>
            <person name="Rand D."/>
            <person name="Rasmussen M.D."/>
            <person name="Reed L.K."/>
            <person name="Reenan R."/>
            <person name="Reily A."/>
            <person name="Remington K.A."/>
            <person name="Rieger T.T."/>
            <person name="Ritchie M.G."/>
            <person name="Robin C."/>
            <person name="Rogers Y.H."/>
            <person name="Rohde C."/>
            <person name="Rozas J."/>
            <person name="Rubenfield M.J."/>
            <person name="Ruiz A."/>
            <person name="Russo S."/>
            <person name="Salzberg S.L."/>
            <person name="Sanchez-Gracia A."/>
            <person name="Saranga D.J."/>
            <person name="Sato H."/>
            <person name="Schaeffer S.W."/>
            <person name="Schatz M.C."/>
            <person name="Schlenke T."/>
            <person name="Schwartz R."/>
            <person name="Segarra C."/>
            <person name="Singh R.S."/>
            <person name="Sirot L."/>
            <person name="Sirota M."/>
            <person name="Sisneros N.B."/>
            <person name="Smith C.D."/>
            <person name="Smith T.F."/>
            <person name="Spieth J."/>
            <person name="Stage D.E."/>
            <person name="Stark A."/>
            <person name="Stephan W."/>
            <person name="Strausberg R.L."/>
            <person name="Strempel S."/>
            <person name="Sturgill D."/>
            <person name="Sutton G."/>
            <person name="Sutton G.G."/>
            <person name="Tao W."/>
            <person name="Teichmann S."/>
            <person name="Tobari Y.N."/>
            <person name="Tomimura Y."/>
            <person name="Tsolas J.M."/>
            <person name="Valente V.L."/>
            <person name="Venter E."/>
            <person name="Venter J.C."/>
            <person name="Vicario S."/>
            <person name="Vieira F.G."/>
            <person name="Vilella A.J."/>
            <person name="Villasante A."/>
            <person name="Walenz B."/>
            <person name="Wang J."/>
            <person name="Wasserman M."/>
            <person name="Watts T."/>
            <person name="Wilson D."/>
            <person name="Wilson R.K."/>
            <person name="Wing R.A."/>
            <person name="Wolfner M.F."/>
            <person name="Wong A."/>
            <person name="Wong G.K."/>
            <person name="Wu C.I."/>
            <person name="Wu G."/>
            <person name="Yamamoto D."/>
            <person name="Yang H.P."/>
            <person name="Yang S.P."/>
            <person name="Yorke J.A."/>
            <person name="Yoshida K."/>
            <person name="Zdobnov E."/>
            <person name="Zhang P."/>
            <person name="Zhang Y."/>
            <person name="Zimin A.V."/>
            <person name="Baldwin J."/>
            <person name="Abdouelleil A."/>
            <person name="Abdulkadir J."/>
            <person name="Abebe A."/>
            <person name="Abera B."/>
            <person name="Abreu J."/>
            <person name="Acer S.C."/>
            <person name="Aftuck L."/>
            <person name="Alexander A."/>
            <person name="An P."/>
            <person name="Anderson E."/>
            <person name="Anderson S."/>
            <person name="Arachi H."/>
            <person name="Azer M."/>
            <person name="Bachantsang P."/>
            <person name="Barry A."/>
            <person name="Bayul T."/>
            <person name="Berlin A."/>
            <person name="Bessette D."/>
            <person name="Bloom T."/>
            <person name="Blye J."/>
            <person name="Boguslavskiy L."/>
            <person name="Bonnet C."/>
            <person name="Boukhgalter B."/>
            <person name="Bourzgui I."/>
            <person name="Brown A."/>
            <person name="Cahill P."/>
            <person name="Channer S."/>
            <person name="Cheshatsang Y."/>
            <person name="Chuda L."/>
            <person name="Citroen M."/>
            <person name="Collymore A."/>
            <person name="Cooke P."/>
            <person name="Costello M."/>
            <person name="D'Aco K."/>
            <person name="Daza R."/>
            <person name="De Haan G."/>
            <person name="DeGray S."/>
            <person name="DeMaso C."/>
            <person name="Dhargay N."/>
            <person name="Dooley K."/>
            <person name="Dooley E."/>
            <person name="Doricent M."/>
            <person name="Dorje P."/>
            <person name="Dorjee K."/>
            <person name="Dupes A."/>
            <person name="Elong R."/>
            <person name="Falk J."/>
            <person name="Farina A."/>
            <person name="Faro S."/>
            <person name="Ferguson D."/>
            <person name="Fisher S."/>
            <person name="Foley C.D."/>
            <person name="Franke A."/>
            <person name="Friedrich D."/>
            <person name="Gadbois L."/>
            <person name="Gearin G."/>
            <person name="Gearin C.R."/>
            <person name="Giannoukos G."/>
            <person name="Goode T."/>
            <person name="Graham J."/>
            <person name="Grandbois E."/>
            <person name="Grewal S."/>
            <person name="Gyaltsen K."/>
            <person name="Hafez N."/>
            <person name="Hagos B."/>
            <person name="Hall J."/>
            <person name="Henson C."/>
            <person name="Hollinger A."/>
            <person name="Honan T."/>
            <person name="Huard M.D."/>
            <person name="Hughes L."/>
            <person name="Hurhula B."/>
            <person name="Husby M.E."/>
            <person name="Kamat A."/>
            <person name="Kanga B."/>
            <person name="Kashin S."/>
            <person name="Khazanovich D."/>
            <person name="Kisner P."/>
            <person name="Lance K."/>
            <person name="Lara M."/>
            <person name="Lee W."/>
            <person name="Lennon N."/>
            <person name="Letendre F."/>
            <person name="LeVine R."/>
            <person name="Lipovsky A."/>
            <person name="Liu X."/>
            <person name="Liu J."/>
            <person name="Liu S."/>
            <person name="Lokyitsang T."/>
            <person name="Lokyitsang Y."/>
            <person name="Lubonja R."/>
            <person name="Lui A."/>
            <person name="MacDonald P."/>
            <person name="Magnisalis V."/>
            <person name="Maru K."/>
            <person name="Matthews C."/>
            <person name="McCusker W."/>
            <person name="McDonough S."/>
            <person name="Mehta T."/>
            <person name="Meldrim J."/>
            <person name="Meneus L."/>
            <person name="Mihai O."/>
            <person name="Mihalev A."/>
            <person name="Mihova T."/>
            <person name="Mittelman R."/>
            <person name="Mlenga V."/>
            <person name="Montmayeur A."/>
            <person name="Mulrain L."/>
            <person name="Navidi A."/>
            <person name="Naylor J."/>
            <person name="Negash T."/>
            <person name="Nguyen T."/>
            <person name="Nguyen N."/>
            <person name="Nicol R."/>
            <person name="Norbu C."/>
            <person name="Norbu N."/>
            <person name="Novod N."/>
            <person name="O'Neill B."/>
            <person name="Osman S."/>
            <person name="Markiewicz E."/>
            <person name="Oyono O.L."/>
            <person name="Patti C."/>
            <person name="Phunkhang P."/>
            <person name="Pierre F."/>
            <person name="Priest M."/>
            <person name="Raghuraman S."/>
            <person name="Rege F."/>
            <person name="Reyes R."/>
            <person name="Rise C."/>
            <person name="Rogov P."/>
            <person name="Ross K."/>
            <person name="Ryan E."/>
            <person name="Settipalli S."/>
            <person name="Shea T."/>
            <person name="Sherpa N."/>
            <person name="Shi L."/>
            <person name="Shih D."/>
            <person name="Sparrow T."/>
            <person name="Spaulding J."/>
            <person name="Stalker J."/>
            <person name="Stange-Thomann N."/>
            <person name="Stavropoulos S."/>
            <person name="Stone C."/>
            <person name="Strader C."/>
            <person name="Tesfaye S."/>
            <person name="Thomson T."/>
            <person name="Thoulutsang Y."/>
            <person name="Thoulutsang D."/>
            <person name="Topham K."/>
            <person name="Topping I."/>
            <person name="Tsamla T."/>
            <person name="Vassiliev H."/>
            <person name="Vo A."/>
            <person name="Wangchuk T."/>
            <person name="Wangdi T."/>
            <person name="Weiand M."/>
            <person name="Wilkinson J."/>
            <person name="Wilson A."/>
            <person name="Yadav S."/>
            <person name="Young G."/>
            <person name="Yu Q."/>
            <person name="Zembek L."/>
            <person name="Zhong D."/>
            <person name="Zimmer A."/>
            <person name="Zwirko Z."/>
            <person name="Jaffe D.B."/>
            <person name="Alvarez P."/>
            <person name="Brockman W."/>
            <person name="Butler J."/>
            <person name="Chin C."/>
            <person name="Gnerre S."/>
            <person name="Grabherr M."/>
            <person name="Kleber M."/>
            <person name="Mauceli E."/>
            <person name="MacCallum I."/>
        </authorList>
    </citation>
    <scope>NUCLEOTIDE SEQUENCE [LARGE SCALE GENOMIC DNA]</scope>
    <source>
        <strain evidence="9">Rob3c / Tucson 14021-0248.25</strain>
    </source>
</reference>
<feature type="compositionally biased region" description="Polar residues" evidence="6">
    <location>
        <begin position="416"/>
        <end position="443"/>
    </location>
</feature>
<dbReference type="InterPro" id="IPR011011">
    <property type="entry name" value="Znf_FYVE_PHD"/>
</dbReference>
<dbReference type="InterPro" id="IPR019787">
    <property type="entry name" value="Znf_PHD-finger"/>
</dbReference>
<proteinExistence type="predicted"/>
<dbReference type="InterPro" id="IPR013083">
    <property type="entry name" value="Znf_RING/FYVE/PHD"/>
</dbReference>
<comment type="subcellular location">
    <subcellularLocation>
        <location evidence="1">Nucleus</location>
    </subcellularLocation>
</comment>
<dbReference type="OMA" id="HSNGFMI"/>
<gene>
    <name evidence="8" type="primary">Dsec\GM18402</name>
    <name evidence="8" type="ORF">Dsec_GM18402</name>
</gene>
<dbReference type="EMBL" id="CH480820">
    <property type="protein sequence ID" value="EDW54117.1"/>
    <property type="molecule type" value="Genomic_DNA"/>
</dbReference>
<keyword evidence="3" id="KW-0863">Zinc-finger</keyword>
<dbReference type="GO" id="GO:0045893">
    <property type="term" value="P:positive regulation of DNA-templated transcription"/>
    <property type="evidence" value="ECO:0007669"/>
    <property type="project" value="TreeGrafter"/>
</dbReference>
<feature type="region of interest" description="Disordered" evidence="6">
    <location>
        <begin position="302"/>
        <end position="484"/>
    </location>
</feature>
<dbReference type="Proteomes" id="UP000001292">
    <property type="component" value="Unassembled WGS sequence"/>
</dbReference>
<feature type="compositionally biased region" description="Basic and acidic residues" evidence="6">
    <location>
        <begin position="372"/>
        <end position="398"/>
    </location>
</feature>
<evidence type="ECO:0000256" key="5">
    <source>
        <dbReference type="ARBA" id="ARBA00023242"/>
    </source>
</evidence>
<keyword evidence="9" id="KW-1185">Reference proteome</keyword>
<evidence type="ECO:0000313" key="9">
    <source>
        <dbReference type="Proteomes" id="UP000001292"/>
    </source>
</evidence>
<evidence type="ECO:0000256" key="4">
    <source>
        <dbReference type="ARBA" id="ARBA00022833"/>
    </source>
</evidence>
<dbReference type="GO" id="GO:0008270">
    <property type="term" value="F:zinc ion binding"/>
    <property type="evidence" value="ECO:0007669"/>
    <property type="project" value="UniProtKB-KW"/>
</dbReference>
<dbReference type="GO" id="GO:0048188">
    <property type="term" value="C:Set1C/COMPASS complex"/>
    <property type="evidence" value="ECO:0007669"/>
    <property type="project" value="InterPro"/>
</dbReference>
<dbReference type="SUPFAM" id="SSF57903">
    <property type="entry name" value="FYVE/PHD zinc finger"/>
    <property type="match status" value="1"/>
</dbReference>
<dbReference type="InterPro" id="IPR037869">
    <property type="entry name" value="Spp1/CFP1"/>
</dbReference>
<feature type="compositionally biased region" description="Polar residues" evidence="6">
    <location>
        <begin position="463"/>
        <end position="482"/>
    </location>
</feature>
<dbReference type="PANTHER" id="PTHR46174">
    <property type="entry name" value="CXXC-TYPE ZINC FINGER PROTEIN 1"/>
    <property type="match status" value="1"/>
</dbReference>
<accession>B4I2X2</accession>
<dbReference type="STRING" id="7238.B4I2X2"/>
<dbReference type="PANTHER" id="PTHR46174:SF1">
    <property type="entry name" value="CXXC-TYPE ZINC FINGER PROTEIN 1"/>
    <property type="match status" value="1"/>
</dbReference>
<dbReference type="Pfam" id="PF00628">
    <property type="entry name" value="PHD"/>
    <property type="match status" value="1"/>
</dbReference>
<keyword evidence="5" id="KW-0539">Nucleus</keyword>
<dbReference type="Gene3D" id="3.30.40.10">
    <property type="entry name" value="Zinc/RING finger domain, C3HC4 (zinc finger)"/>
    <property type="match status" value="1"/>
</dbReference>
<organism evidence="9">
    <name type="scientific">Drosophila sechellia</name>
    <name type="common">Fruit fly</name>
    <dbReference type="NCBI Taxonomy" id="7238"/>
    <lineage>
        <taxon>Eukaryota</taxon>
        <taxon>Metazoa</taxon>
        <taxon>Ecdysozoa</taxon>
        <taxon>Arthropoda</taxon>
        <taxon>Hexapoda</taxon>
        <taxon>Insecta</taxon>
        <taxon>Pterygota</taxon>
        <taxon>Neoptera</taxon>
        <taxon>Endopterygota</taxon>
        <taxon>Diptera</taxon>
        <taxon>Brachycera</taxon>
        <taxon>Muscomorpha</taxon>
        <taxon>Ephydroidea</taxon>
        <taxon>Drosophilidae</taxon>
        <taxon>Drosophila</taxon>
        <taxon>Sophophora</taxon>
    </lineage>
</organism>